<evidence type="ECO:0000313" key="1">
    <source>
        <dbReference type="EMBL" id="KAE8372809.1"/>
    </source>
</evidence>
<organism evidence="1 2">
    <name type="scientific">Aspergillus bertholletiae</name>
    <dbReference type="NCBI Taxonomy" id="1226010"/>
    <lineage>
        <taxon>Eukaryota</taxon>
        <taxon>Fungi</taxon>
        <taxon>Dikarya</taxon>
        <taxon>Ascomycota</taxon>
        <taxon>Pezizomycotina</taxon>
        <taxon>Eurotiomycetes</taxon>
        <taxon>Eurotiomycetidae</taxon>
        <taxon>Eurotiales</taxon>
        <taxon>Aspergillaceae</taxon>
        <taxon>Aspergillus</taxon>
        <taxon>Aspergillus subgen. Circumdati</taxon>
    </lineage>
</organism>
<evidence type="ECO:0000313" key="2">
    <source>
        <dbReference type="Proteomes" id="UP000326198"/>
    </source>
</evidence>
<gene>
    <name evidence="1" type="ORF">BDV26DRAFT_83325</name>
</gene>
<sequence>MLCPAACLIGAVAAAYDLLHCGTTESAQHCSYNGPDSRVCPTQSILRGLDVSPRPV</sequence>
<protein>
    <submittedName>
        <fullName evidence="1">Uncharacterized protein</fullName>
    </submittedName>
</protein>
<proteinExistence type="predicted"/>
<keyword evidence="2" id="KW-1185">Reference proteome</keyword>
<reference evidence="1 2" key="1">
    <citation type="submission" date="2019-04" db="EMBL/GenBank/DDBJ databases">
        <title>Friends and foes A comparative genomics studyof 23 Aspergillus species from section Flavi.</title>
        <authorList>
            <consortium name="DOE Joint Genome Institute"/>
            <person name="Kjaerbolling I."/>
            <person name="Vesth T."/>
            <person name="Frisvad J.C."/>
            <person name="Nybo J.L."/>
            <person name="Theobald S."/>
            <person name="Kildgaard S."/>
            <person name="Isbrandt T."/>
            <person name="Kuo A."/>
            <person name="Sato A."/>
            <person name="Lyhne E.K."/>
            <person name="Kogle M.E."/>
            <person name="Wiebenga A."/>
            <person name="Kun R.S."/>
            <person name="Lubbers R.J."/>
            <person name="Makela M.R."/>
            <person name="Barry K."/>
            <person name="Chovatia M."/>
            <person name="Clum A."/>
            <person name="Daum C."/>
            <person name="Haridas S."/>
            <person name="He G."/>
            <person name="LaButti K."/>
            <person name="Lipzen A."/>
            <person name="Mondo S."/>
            <person name="Riley R."/>
            <person name="Salamov A."/>
            <person name="Simmons B.A."/>
            <person name="Magnuson J.K."/>
            <person name="Henrissat B."/>
            <person name="Mortensen U.H."/>
            <person name="Larsen T.O."/>
            <person name="Devries R.P."/>
            <person name="Grigoriev I.V."/>
            <person name="Machida M."/>
            <person name="Baker S.E."/>
            <person name="Andersen M.R."/>
        </authorList>
    </citation>
    <scope>NUCLEOTIDE SEQUENCE [LARGE SCALE GENOMIC DNA]</scope>
    <source>
        <strain evidence="1 2">IBT 29228</strain>
    </source>
</reference>
<dbReference type="EMBL" id="ML736340">
    <property type="protein sequence ID" value="KAE8372809.1"/>
    <property type="molecule type" value="Genomic_DNA"/>
</dbReference>
<name>A0A5N7AUV7_9EURO</name>
<dbReference type="AlphaFoldDB" id="A0A5N7AUV7"/>
<dbReference type="Proteomes" id="UP000326198">
    <property type="component" value="Unassembled WGS sequence"/>
</dbReference>
<accession>A0A5N7AUV7</accession>